<dbReference type="GO" id="GO:0016740">
    <property type="term" value="F:transferase activity"/>
    <property type="evidence" value="ECO:0007669"/>
    <property type="project" value="UniProtKB-KW"/>
</dbReference>
<gene>
    <name evidence="3" type="ORF">MicloDRAFT_00011580</name>
</gene>
<dbReference type="PATRIC" id="fig|864069.3.peg.1283"/>
<name>I4Z0U6_9HYPH</name>
<protein>
    <submittedName>
        <fullName evidence="3">Phosphotransferase system mannitol/fructose-specifc IIA component (Ntr-type)</fullName>
    </submittedName>
</protein>
<accession>I4Z0U6</accession>
<dbReference type="Pfam" id="PF00359">
    <property type="entry name" value="PTS_EIIA_2"/>
    <property type="match status" value="1"/>
</dbReference>
<proteinExistence type="predicted"/>
<reference evidence="3 4" key="1">
    <citation type="submission" date="2012-02" db="EMBL/GenBank/DDBJ databases">
        <title>Improved High-Quality Draft sequence of Microvirga sp. WSM3557.</title>
        <authorList>
            <consortium name="US DOE Joint Genome Institute"/>
            <person name="Lucas S."/>
            <person name="Han J."/>
            <person name="Lapidus A."/>
            <person name="Cheng J.-F."/>
            <person name="Goodwin L."/>
            <person name="Pitluck S."/>
            <person name="Peters L."/>
            <person name="Zhang X."/>
            <person name="Detter J.C."/>
            <person name="Han C."/>
            <person name="Tapia R."/>
            <person name="Land M."/>
            <person name="Hauser L."/>
            <person name="Kyrpides N."/>
            <person name="Ivanova N."/>
            <person name="Pagani I."/>
            <person name="Brau L."/>
            <person name="Yates R."/>
            <person name="O'Hara G."/>
            <person name="Rui T."/>
            <person name="Howieson J."/>
            <person name="Reeve W."/>
            <person name="Woyke T."/>
        </authorList>
    </citation>
    <scope>NUCLEOTIDE SEQUENCE [LARGE SCALE GENOMIC DNA]</scope>
    <source>
        <strain evidence="3 4">WSM3557</strain>
    </source>
</reference>
<evidence type="ECO:0000313" key="3">
    <source>
        <dbReference type="EMBL" id="EIM29838.1"/>
    </source>
</evidence>
<dbReference type="InterPro" id="IPR051541">
    <property type="entry name" value="PTS_SugarTrans_NitroReg"/>
</dbReference>
<dbReference type="InterPro" id="IPR016152">
    <property type="entry name" value="PTrfase/Anion_transptr"/>
</dbReference>
<evidence type="ECO:0000313" key="4">
    <source>
        <dbReference type="Proteomes" id="UP000003947"/>
    </source>
</evidence>
<dbReference type="PROSITE" id="PS51094">
    <property type="entry name" value="PTS_EIIA_TYPE_2"/>
    <property type="match status" value="1"/>
</dbReference>
<dbReference type="AlphaFoldDB" id="I4Z0U6"/>
<dbReference type="InterPro" id="IPR002178">
    <property type="entry name" value="PTS_EIIA_type-2_dom"/>
</dbReference>
<dbReference type="EMBL" id="JH660640">
    <property type="protein sequence ID" value="EIM29838.1"/>
    <property type="molecule type" value="Genomic_DNA"/>
</dbReference>
<dbReference type="STRING" id="864069.MicloDRAFT_00011580"/>
<dbReference type="eggNOG" id="COG1762">
    <property type="taxonomic scope" value="Bacteria"/>
</dbReference>
<dbReference type="HOGENOM" id="CLU_072531_5_2_5"/>
<dbReference type="Proteomes" id="UP000003947">
    <property type="component" value="Unassembled WGS sequence"/>
</dbReference>
<feature type="domain" description="PTS EIIA type-2" evidence="2">
    <location>
        <begin position="8"/>
        <end position="151"/>
    </location>
</feature>
<organism evidence="3 4">
    <name type="scientific">Microvirga lotononidis</name>
    <dbReference type="NCBI Taxonomy" id="864069"/>
    <lineage>
        <taxon>Bacteria</taxon>
        <taxon>Pseudomonadati</taxon>
        <taxon>Pseudomonadota</taxon>
        <taxon>Alphaproteobacteria</taxon>
        <taxon>Hyphomicrobiales</taxon>
        <taxon>Methylobacteriaceae</taxon>
        <taxon>Microvirga</taxon>
    </lineage>
</organism>
<dbReference type="PANTHER" id="PTHR47738:SF1">
    <property type="entry name" value="NITROGEN REGULATORY PROTEIN"/>
    <property type="match status" value="1"/>
</dbReference>
<dbReference type="GO" id="GO:0030295">
    <property type="term" value="F:protein kinase activator activity"/>
    <property type="evidence" value="ECO:0007669"/>
    <property type="project" value="TreeGrafter"/>
</dbReference>
<evidence type="ECO:0000259" key="2">
    <source>
        <dbReference type="PROSITE" id="PS51094"/>
    </source>
</evidence>
<dbReference type="PANTHER" id="PTHR47738">
    <property type="entry name" value="PTS SYSTEM FRUCTOSE-LIKE EIIA COMPONENT-RELATED"/>
    <property type="match status" value="1"/>
</dbReference>
<dbReference type="Gene3D" id="3.40.930.10">
    <property type="entry name" value="Mannitol-specific EII, Chain A"/>
    <property type="match status" value="1"/>
</dbReference>
<feature type="region of interest" description="Disordered" evidence="1">
    <location>
        <begin position="150"/>
        <end position="173"/>
    </location>
</feature>
<evidence type="ECO:0000256" key="1">
    <source>
        <dbReference type="SAM" id="MobiDB-lite"/>
    </source>
</evidence>
<dbReference type="SUPFAM" id="SSF55804">
    <property type="entry name" value="Phoshotransferase/anion transport protein"/>
    <property type="match status" value="1"/>
</dbReference>
<feature type="compositionally biased region" description="Basic and acidic residues" evidence="1">
    <location>
        <begin position="152"/>
        <end position="168"/>
    </location>
</feature>
<keyword evidence="4" id="KW-1185">Reference proteome</keyword>
<keyword evidence="3" id="KW-0808">Transferase</keyword>
<sequence precursor="true">MAPTMMASLISPARVAPRMRARDVRQVVGELVRLATAKAALDCDVVCRAVLERGEASTFGFGRGVAIPHAAILGLDRPIGAFARLKLAQDFGATDNIPADLVFLLLSPEGDDPTHLQALACAARRLRDREVAARLRSAKDGEAIHVVLTSDAWREPDEPEPGHSDTRPANDLTNGAMCTSLEASC</sequence>